<feature type="domain" description="R3H" evidence="3">
    <location>
        <begin position="556"/>
        <end position="618"/>
    </location>
</feature>
<dbReference type="SMART" id="SM00393">
    <property type="entry name" value="R3H"/>
    <property type="match status" value="1"/>
</dbReference>
<dbReference type="EMBL" id="KI912110">
    <property type="protein sequence ID" value="ETS85469.1"/>
    <property type="molecule type" value="Genomic_DNA"/>
</dbReference>
<dbReference type="AlphaFoldDB" id="W3XHJ9"/>
<evidence type="ECO:0000259" key="3">
    <source>
        <dbReference type="PROSITE" id="PS51061"/>
    </source>
</evidence>
<dbReference type="GeneID" id="19268507"/>
<dbReference type="PANTHER" id="PTHR14195">
    <property type="entry name" value="G PATCH DOMAIN CONTAINING PROTEIN 2"/>
    <property type="match status" value="1"/>
</dbReference>
<dbReference type="RefSeq" id="XP_007830266.1">
    <property type="nucleotide sequence ID" value="XM_007832075.1"/>
</dbReference>
<dbReference type="InParanoid" id="W3XHJ9"/>
<dbReference type="Pfam" id="PF01424">
    <property type="entry name" value="R3H"/>
    <property type="match status" value="1"/>
</dbReference>
<feature type="compositionally biased region" description="Basic and acidic residues" evidence="1">
    <location>
        <begin position="149"/>
        <end position="158"/>
    </location>
</feature>
<dbReference type="InterPro" id="IPR001374">
    <property type="entry name" value="R3H_dom"/>
</dbReference>
<protein>
    <recommendedName>
        <fullName evidence="6">Protein SQS1</fullName>
    </recommendedName>
</protein>
<feature type="compositionally biased region" description="Basic residues" evidence="1">
    <location>
        <begin position="443"/>
        <end position="452"/>
    </location>
</feature>
<dbReference type="InterPro" id="IPR051189">
    <property type="entry name" value="Splicing_assoc_domain"/>
</dbReference>
<dbReference type="PROSITE" id="PS50174">
    <property type="entry name" value="G_PATCH"/>
    <property type="match status" value="1"/>
</dbReference>
<dbReference type="Proteomes" id="UP000030651">
    <property type="component" value="Unassembled WGS sequence"/>
</dbReference>
<gene>
    <name evidence="4" type="ORF">PFICI_03494</name>
</gene>
<feature type="region of interest" description="Disordered" evidence="1">
    <location>
        <begin position="313"/>
        <end position="400"/>
    </location>
</feature>
<accession>W3XHJ9</accession>
<dbReference type="Gene3D" id="3.30.1370.50">
    <property type="entry name" value="R3H-like domain"/>
    <property type="match status" value="1"/>
</dbReference>
<feature type="region of interest" description="Disordered" evidence="1">
    <location>
        <begin position="131"/>
        <end position="198"/>
    </location>
</feature>
<feature type="compositionally biased region" description="Polar residues" evidence="1">
    <location>
        <begin position="20"/>
        <end position="52"/>
    </location>
</feature>
<feature type="compositionally biased region" description="Basic residues" evidence="1">
    <location>
        <begin position="1"/>
        <end position="14"/>
    </location>
</feature>
<dbReference type="SUPFAM" id="SSF82708">
    <property type="entry name" value="R3H domain"/>
    <property type="match status" value="1"/>
</dbReference>
<dbReference type="KEGG" id="pfy:PFICI_03494"/>
<reference evidence="5" key="1">
    <citation type="journal article" date="2015" name="BMC Genomics">
        <title>Genomic and transcriptomic analysis of the endophytic fungus Pestalotiopsis fici reveals its lifestyle and high potential for synthesis of natural products.</title>
        <authorList>
            <person name="Wang X."/>
            <person name="Zhang X."/>
            <person name="Liu L."/>
            <person name="Xiang M."/>
            <person name="Wang W."/>
            <person name="Sun X."/>
            <person name="Che Y."/>
            <person name="Guo L."/>
            <person name="Liu G."/>
            <person name="Guo L."/>
            <person name="Wang C."/>
            <person name="Yin W.B."/>
            <person name="Stadler M."/>
            <person name="Zhang X."/>
            <person name="Liu X."/>
        </authorList>
    </citation>
    <scope>NUCLEOTIDE SEQUENCE [LARGE SCALE GENOMIC DNA]</scope>
    <source>
        <strain evidence="5">W106-1 / CGMCC3.15140</strain>
    </source>
</reference>
<name>W3XHJ9_PESFW</name>
<dbReference type="Pfam" id="PF01585">
    <property type="entry name" value="G-patch"/>
    <property type="match status" value="1"/>
</dbReference>
<feature type="compositionally biased region" description="Basic and acidic residues" evidence="1">
    <location>
        <begin position="168"/>
        <end position="180"/>
    </location>
</feature>
<proteinExistence type="predicted"/>
<sequence length="734" mass="82216">MPRKHNSKGKRKSGRPTASPHWNQQTSRLNPTVGSYNSLSPFVPSTASTTPRGHTLAEEARTTSKRPRGFFGQDAKLRHRPVTFVRGGFMDPMKELNIPQKEVPADAKQHETLEVEHPIIPHALVDQVDAAAPSHEAGEDTSPPLPSAHAEHKTDHSPLPELFVIDTTGDKSLRPKELDKLPVLPRPESDQDSDSSEEVILFRGRDPTLRSAAHSQRASPKSEVVDDSIELREIDAEIRIVESTIERGTHDHTTIVESTHVIGTDHLQHDKQPSVHDEIVHRKSEPSQLDALLDVSPSDEEAALVADYIANMKDDDSDMDDDDNDDDEADPHPGLGSHAFHLLRDLGGSDSDAIPEPAAKDDSDGDDSSDLEEEEEEEEATADSEMSAAARRRKVEQEDERLARMLAKQEELGLGGDDLMLYNDVEDEDDNEGDWQIAPRTTPRSKKKKKSSTKQAKIFQKKCQYPSATAMAEAFDDLDLMDWHRAALNNFEQAAKRTSRAPEHSDSELEEAMNMAFKKDRLKKAEKKKQREALRAQGLLGKNVNPDDLRTKYQVGMSRDELVFELEQFIIGSDEQLRFPPLDKHARQCLHTACSHLKIKSQSSGTGDNRHPVLYRTARTLEYEERRFESIVDRVFRRQYFTRVDVDTNVAKAHRAGLRKDTSGLKRNDNAVSYREGEVVGQHARELASDNKGRMLLEKMGWAKGMALGTVDNKGIMVPIAHVMKKSRLGLGDL</sequence>
<feature type="domain" description="G-patch" evidence="2">
    <location>
        <begin position="689"/>
        <end position="734"/>
    </location>
</feature>
<dbReference type="STRING" id="1229662.W3XHJ9"/>
<feature type="region of interest" description="Disordered" evidence="1">
    <location>
        <begin position="1"/>
        <end position="69"/>
    </location>
</feature>
<feature type="compositionally biased region" description="Acidic residues" evidence="1">
    <location>
        <begin position="424"/>
        <end position="433"/>
    </location>
</feature>
<feature type="compositionally biased region" description="Acidic residues" evidence="1">
    <location>
        <begin position="315"/>
        <end position="329"/>
    </location>
</feature>
<dbReference type="HOGENOM" id="CLU_007254_1_0_1"/>
<evidence type="ECO:0000256" key="1">
    <source>
        <dbReference type="SAM" id="MobiDB-lite"/>
    </source>
</evidence>
<feature type="compositionally biased region" description="Acidic residues" evidence="1">
    <location>
        <begin position="363"/>
        <end position="382"/>
    </location>
</feature>
<dbReference type="InterPro" id="IPR036867">
    <property type="entry name" value="R3H_dom_sf"/>
</dbReference>
<evidence type="ECO:0000313" key="4">
    <source>
        <dbReference type="EMBL" id="ETS85469.1"/>
    </source>
</evidence>
<dbReference type="eggNOG" id="KOG0154">
    <property type="taxonomic scope" value="Eukaryota"/>
</dbReference>
<dbReference type="OMA" id="QTSQHDH"/>
<evidence type="ECO:0000313" key="5">
    <source>
        <dbReference type="Proteomes" id="UP000030651"/>
    </source>
</evidence>
<dbReference type="PROSITE" id="PS51061">
    <property type="entry name" value="R3H"/>
    <property type="match status" value="1"/>
</dbReference>
<evidence type="ECO:0008006" key="6">
    <source>
        <dbReference type="Google" id="ProtNLM"/>
    </source>
</evidence>
<organism evidence="4 5">
    <name type="scientific">Pestalotiopsis fici (strain W106-1 / CGMCC3.15140)</name>
    <dbReference type="NCBI Taxonomy" id="1229662"/>
    <lineage>
        <taxon>Eukaryota</taxon>
        <taxon>Fungi</taxon>
        <taxon>Dikarya</taxon>
        <taxon>Ascomycota</taxon>
        <taxon>Pezizomycotina</taxon>
        <taxon>Sordariomycetes</taxon>
        <taxon>Xylariomycetidae</taxon>
        <taxon>Amphisphaeriales</taxon>
        <taxon>Sporocadaceae</taxon>
        <taxon>Pestalotiopsis</taxon>
    </lineage>
</organism>
<dbReference type="SMART" id="SM00443">
    <property type="entry name" value="G_patch"/>
    <property type="match status" value="1"/>
</dbReference>
<dbReference type="OrthoDB" id="21470at2759"/>
<dbReference type="GO" id="GO:0003676">
    <property type="term" value="F:nucleic acid binding"/>
    <property type="evidence" value="ECO:0007669"/>
    <property type="project" value="UniProtKB-UniRule"/>
</dbReference>
<feature type="region of interest" description="Disordered" evidence="1">
    <location>
        <begin position="421"/>
        <end position="457"/>
    </location>
</feature>
<keyword evidence="5" id="KW-1185">Reference proteome</keyword>
<evidence type="ECO:0000259" key="2">
    <source>
        <dbReference type="PROSITE" id="PS50174"/>
    </source>
</evidence>
<dbReference type="InterPro" id="IPR000467">
    <property type="entry name" value="G_patch_dom"/>
</dbReference>